<evidence type="ECO:0000313" key="13">
    <source>
        <dbReference type="Proteomes" id="UP000002315"/>
    </source>
</evidence>
<comment type="pathway">
    <text evidence="8">Cofactor biosynthesis; NAD(+) biosynthesis; NAD(+) from deamido-NAD(+) (ammonia route): step 1/1.</text>
</comment>
<dbReference type="EMBL" id="CP002278">
    <property type="protein sequence ID" value="ADP77553.1"/>
    <property type="molecule type" value="Genomic_DNA"/>
</dbReference>
<sequence length="257" mass="28675">MFEMEYSEVINKIENFISRKVEEAGANGVVLGLSGGIDSSVVAYLSKKALGSKNVFGLIMPSETTKEEDVKDAISIAKNLGINYEIINIEPILKKFRSMCKHKGNKIAIANLGPRVRMTILYYHSNSLNSLVAGTGNKSELLIGYFTKYGDGGVDILPIGDLYKTQVRKIAYELGVPKKIIEKPPSAGLWRGQTDEDEIGLDYETLDKILFLMVEKKLKNHEIHEKLGIPLKTIGRVEEMIKNAEHKLNPPEVARIW</sequence>
<evidence type="ECO:0000256" key="5">
    <source>
        <dbReference type="ARBA" id="ARBA00022840"/>
    </source>
</evidence>
<comment type="similarity">
    <text evidence="1 8 9">Belongs to the NAD synthetase family.</text>
</comment>
<dbReference type="GO" id="GO:0005524">
    <property type="term" value="F:ATP binding"/>
    <property type="evidence" value="ECO:0007669"/>
    <property type="project" value="UniProtKB-UniRule"/>
</dbReference>
<dbReference type="PANTHER" id="PTHR23090">
    <property type="entry name" value="NH 3 /GLUTAMINE-DEPENDENT NAD + SYNTHETASE"/>
    <property type="match status" value="1"/>
</dbReference>
<feature type="binding site" evidence="8">
    <location>
        <position position="135"/>
    </location>
    <ligand>
        <name>ATP</name>
        <dbReference type="ChEBI" id="CHEBI:30616"/>
    </ligand>
</feature>
<evidence type="ECO:0000256" key="1">
    <source>
        <dbReference type="ARBA" id="ARBA00005859"/>
    </source>
</evidence>
<gene>
    <name evidence="8" type="primary">nadE</name>
    <name evidence="12" type="ordered locus">Mfer_0754</name>
</gene>
<evidence type="ECO:0000256" key="4">
    <source>
        <dbReference type="ARBA" id="ARBA00022741"/>
    </source>
</evidence>
<keyword evidence="3 8" id="KW-0479">Metal-binding</keyword>
<dbReference type="UniPathway" id="UPA00253">
    <property type="reaction ID" value="UER00333"/>
</dbReference>
<feature type="binding site" description="in other chain" evidence="8">
    <location>
        <position position="148"/>
    </location>
    <ligand>
        <name>deamido-NAD(+)</name>
        <dbReference type="ChEBI" id="CHEBI:58437"/>
        <note>ligand shared between two neighboring subunits</note>
    </ligand>
</feature>
<dbReference type="Gene3D" id="3.40.50.620">
    <property type="entry name" value="HUPs"/>
    <property type="match status" value="1"/>
</dbReference>
<dbReference type="CDD" id="cd00553">
    <property type="entry name" value="NAD_synthase"/>
    <property type="match status" value="1"/>
</dbReference>
<evidence type="ECO:0000256" key="8">
    <source>
        <dbReference type="HAMAP-Rule" id="MF_00193"/>
    </source>
</evidence>
<feature type="binding site" description="in other chain" evidence="8">
    <location>
        <position position="115"/>
    </location>
    <ligand>
        <name>deamido-NAD(+)</name>
        <dbReference type="ChEBI" id="CHEBI:58437"/>
        <note>ligand shared between two neighboring subunits</note>
    </ligand>
</feature>
<keyword evidence="7 8" id="KW-0520">NAD</keyword>
<dbReference type="InterPro" id="IPR022926">
    <property type="entry name" value="NH(3)-dep_NAD(+)_synth"/>
</dbReference>
<dbReference type="Pfam" id="PF02540">
    <property type="entry name" value="NAD_synthase"/>
    <property type="match status" value="1"/>
</dbReference>
<dbReference type="GO" id="GO:0003952">
    <property type="term" value="F:NAD+ synthase (glutamine-hydrolyzing) activity"/>
    <property type="evidence" value="ECO:0007669"/>
    <property type="project" value="InterPro"/>
</dbReference>
<accession>E3GZ21</accession>
<evidence type="ECO:0000313" key="12">
    <source>
        <dbReference type="EMBL" id="ADP77553.1"/>
    </source>
</evidence>
<dbReference type="HAMAP" id="MF_00193">
    <property type="entry name" value="NadE_ammonia_dep"/>
    <property type="match status" value="1"/>
</dbReference>
<dbReference type="GO" id="GO:0046872">
    <property type="term" value="F:metal ion binding"/>
    <property type="evidence" value="ECO:0007669"/>
    <property type="project" value="UniProtKB-KW"/>
</dbReference>
<evidence type="ECO:0000256" key="9">
    <source>
        <dbReference type="RuleBase" id="RU003811"/>
    </source>
</evidence>
<dbReference type="GO" id="GO:0008795">
    <property type="term" value="F:NAD+ synthase activity"/>
    <property type="evidence" value="ECO:0007669"/>
    <property type="project" value="UniProtKB-UniRule"/>
</dbReference>
<reference evidence="12 13" key="1">
    <citation type="journal article" date="2010" name="Stand. Genomic Sci.">
        <title>Complete genome sequence of Methanothermus fervidus type strain (V24S).</title>
        <authorList>
            <person name="Anderson I."/>
            <person name="Djao O.D."/>
            <person name="Misra M."/>
            <person name="Chertkov O."/>
            <person name="Nolan M."/>
            <person name="Lucas S."/>
            <person name="Lapidus A."/>
            <person name="Del Rio T.G."/>
            <person name="Tice H."/>
            <person name="Cheng J.F."/>
            <person name="Tapia R."/>
            <person name="Han C."/>
            <person name="Goodwin L."/>
            <person name="Pitluck S."/>
            <person name="Liolios K."/>
            <person name="Ivanova N."/>
            <person name="Mavromatis K."/>
            <person name="Mikhailova N."/>
            <person name="Pati A."/>
            <person name="Brambilla E."/>
            <person name="Chen A."/>
            <person name="Palaniappan K."/>
            <person name="Land M."/>
            <person name="Hauser L."/>
            <person name="Chang Y.J."/>
            <person name="Jeffries C.D."/>
            <person name="Sikorski J."/>
            <person name="Spring S."/>
            <person name="Rohde M."/>
            <person name="Eichinger K."/>
            <person name="Huber H."/>
            <person name="Wirth R."/>
            <person name="Goker M."/>
            <person name="Detter J.C."/>
            <person name="Woyke T."/>
            <person name="Bristow J."/>
            <person name="Eisen J.A."/>
            <person name="Markowitz V."/>
            <person name="Hugenholtz P."/>
            <person name="Klenk H.P."/>
            <person name="Kyrpides N.C."/>
        </authorList>
    </citation>
    <scope>NUCLEOTIDE SEQUENCE [LARGE SCALE GENOMIC DNA]</scope>
    <source>
        <strain evidence="13">ATCC 43054 / DSM 2088 / JCM 10308 / V24 S</strain>
    </source>
</reference>
<dbReference type="NCBIfam" id="NF010587">
    <property type="entry name" value="PRK13980.1"/>
    <property type="match status" value="1"/>
</dbReference>
<dbReference type="AlphaFoldDB" id="E3GZ21"/>
<protein>
    <recommendedName>
        <fullName evidence="8 10">NH(3)-dependent NAD(+) synthetase</fullName>
        <ecNumber evidence="8 10">6.3.1.5</ecNumber>
    </recommendedName>
</protein>
<dbReference type="InterPro" id="IPR014729">
    <property type="entry name" value="Rossmann-like_a/b/a_fold"/>
</dbReference>
<dbReference type="EC" id="6.3.1.5" evidence="8 10"/>
<dbReference type="FunFam" id="3.40.50.620:FF:000106">
    <property type="entry name" value="Glutamine-dependent NAD(+) synthetase"/>
    <property type="match status" value="1"/>
</dbReference>
<dbReference type="InterPro" id="IPR022310">
    <property type="entry name" value="NAD/GMP_synthase"/>
</dbReference>
<comment type="subunit">
    <text evidence="8">Homodimer.</text>
</comment>
<dbReference type="HOGENOM" id="CLU_059327_1_1_2"/>
<keyword evidence="13" id="KW-1185">Reference proteome</keyword>
<feature type="domain" description="NAD/GMP synthase" evidence="11">
    <location>
        <begin position="9"/>
        <end position="251"/>
    </location>
</feature>
<keyword evidence="5 8" id="KW-0067">ATP-binding</keyword>
<evidence type="ECO:0000256" key="2">
    <source>
        <dbReference type="ARBA" id="ARBA00022598"/>
    </source>
</evidence>
<feature type="binding site" evidence="8">
    <location>
        <position position="164"/>
    </location>
    <ligand>
        <name>ATP</name>
        <dbReference type="ChEBI" id="CHEBI:30616"/>
    </ligand>
</feature>
<evidence type="ECO:0000256" key="6">
    <source>
        <dbReference type="ARBA" id="ARBA00022842"/>
    </source>
</evidence>
<comment type="function">
    <text evidence="8">Catalyzes the ATP-dependent amidation of deamido-NAD to form NAD. Uses ammonia as a nitrogen source.</text>
</comment>
<dbReference type="InterPro" id="IPR003694">
    <property type="entry name" value="NAD_synthase"/>
</dbReference>
<comment type="catalytic activity">
    <reaction evidence="8 10">
        <text>deamido-NAD(+) + NH4(+) + ATP = AMP + diphosphate + NAD(+) + H(+)</text>
        <dbReference type="Rhea" id="RHEA:21188"/>
        <dbReference type="ChEBI" id="CHEBI:15378"/>
        <dbReference type="ChEBI" id="CHEBI:28938"/>
        <dbReference type="ChEBI" id="CHEBI:30616"/>
        <dbReference type="ChEBI" id="CHEBI:33019"/>
        <dbReference type="ChEBI" id="CHEBI:57540"/>
        <dbReference type="ChEBI" id="CHEBI:58437"/>
        <dbReference type="ChEBI" id="CHEBI:456215"/>
        <dbReference type="EC" id="6.3.1.5"/>
    </reaction>
</comment>
<evidence type="ECO:0000256" key="10">
    <source>
        <dbReference type="RuleBase" id="RU003812"/>
    </source>
</evidence>
<evidence type="ECO:0000259" key="11">
    <source>
        <dbReference type="Pfam" id="PF02540"/>
    </source>
</evidence>
<feature type="binding site" evidence="8">
    <location>
        <position position="140"/>
    </location>
    <ligand>
        <name>Mg(2+)</name>
        <dbReference type="ChEBI" id="CHEBI:18420"/>
    </ligand>
</feature>
<dbReference type="STRING" id="523846.Mfer_0754"/>
<dbReference type="NCBIfam" id="TIGR00552">
    <property type="entry name" value="nadE"/>
    <property type="match status" value="1"/>
</dbReference>
<dbReference type="GO" id="GO:0009435">
    <property type="term" value="P:NAD+ biosynthetic process"/>
    <property type="evidence" value="ECO:0007669"/>
    <property type="project" value="UniProtKB-UniRule"/>
</dbReference>
<dbReference type="GO" id="GO:0004359">
    <property type="term" value="F:glutaminase activity"/>
    <property type="evidence" value="ECO:0007669"/>
    <property type="project" value="InterPro"/>
</dbReference>
<keyword evidence="4 8" id="KW-0547">Nucleotide-binding</keyword>
<feature type="binding site" evidence="8">
    <location>
        <position position="155"/>
    </location>
    <ligand>
        <name>deamido-NAD(+)</name>
        <dbReference type="ChEBI" id="CHEBI:58437"/>
        <note>ligand shared between two neighboring subunits</note>
    </ligand>
</feature>
<dbReference type="KEGG" id="mfv:Mfer_0754"/>
<evidence type="ECO:0000256" key="3">
    <source>
        <dbReference type="ARBA" id="ARBA00022723"/>
    </source>
</evidence>
<feature type="binding site" evidence="8">
    <location>
        <begin position="32"/>
        <end position="39"/>
    </location>
    <ligand>
        <name>ATP</name>
        <dbReference type="ChEBI" id="CHEBI:30616"/>
    </ligand>
</feature>
<keyword evidence="2 8" id="KW-0436">Ligase</keyword>
<name>E3GZ21_METFV</name>
<keyword evidence="6 8" id="KW-0460">Magnesium</keyword>
<dbReference type="SUPFAM" id="SSF52402">
    <property type="entry name" value="Adenine nucleotide alpha hydrolases-like"/>
    <property type="match status" value="1"/>
</dbReference>
<evidence type="ECO:0000256" key="7">
    <source>
        <dbReference type="ARBA" id="ARBA00023027"/>
    </source>
</evidence>
<feature type="binding site" description="in other chain" evidence="8">
    <location>
        <begin position="246"/>
        <end position="247"/>
    </location>
    <ligand>
        <name>deamido-NAD(+)</name>
        <dbReference type="ChEBI" id="CHEBI:58437"/>
        <note>ligand shared between two neighboring subunits</note>
    </ligand>
</feature>
<feature type="binding site" evidence="8">
    <location>
        <position position="186"/>
    </location>
    <ligand>
        <name>ATP</name>
        <dbReference type="ChEBI" id="CHEBI:30616"/>
    </ligand>
</feature>
<proteinExistence type="inferred from homology"/>
<feature type="binding site" evidence="8">
    <location>
        <position position="38"/>
    </location>
    <ligand>
        <name>Mg(2+)</name>
        <dbReference type="ChEBI" id="CHEBI:18420"/>
    </ligand>
</feature>
<dbReference type="PANTHER" id="PTHR23090:SF9">
    <property type="entry name" value="GLUTAMINE-DEPENDENT NAD(+) SYNTHETASE"/>
    <property type="match status" value="1"/>
</dbReference>
<dbReference type="GO" id="GO:0005737">
    <property type="term" value="C:cytoplasm"/>
    <property type="evidence" value="ECO:0007669"/>
    <property type="project" value="InterPro"/>
</dbReference>
<organism evidence="12 13">
    <name type="scientific">Methanothermus fervidus (strain ATCC 43054 / DSM 2088 / JCM 10308 / V24 S)</name>
    <dbReference type="NCBI Taxonomy" id="523846"/>
    <lineage>
        <taxon>Archaea</taxon>
        <taxon>Methanobacteriati</taxon>
        <taxon>Methanobacteriota</taxon>
        <taxon>Methanomada group</taxon>
        <taxon>Methanobacteria</taxon>
        <taxon>Methanobacteriales</taxon>
        <taxon>Methanothermaceae</taxon>
        <taxon>Methanothermus</taxon>
    </lineage>
</organism>
<dbReference type="Proteomes" id="UP000002315">
    <property type="component" value="Chromosome"/>
</dbReference>